<dbReference type="InterPro" id="IPR010262">
    <property type="entry name" value="Arylsulfotransferase_bact"/>
</dbReference>
<reference evidence="1" key="1">
    <citation type="submission" date="2018-05" db="EMBL/GenBank/DDBJ databases">
        <authorList>
            <person name="Lanie J.A."/>
            <person name="Ng W.-L."/>
            <person name="Kazmierczak K.M."/>
            <person name="Andrzejewski T.M."/>
            <person name="Davidsen T.M."/>
            <person name="Wayne K.J."/>
            <person name="Tettelin H."/>
            <person name="Glass J.I."/>
            <person name="Rusch D."/>
            <person name="Podicherti R."/>
            <person name="Tsui H.-C.T."/>
            <person name="Winkler M.E."/>
        </authorList>
    </citation>
    <scope>NUCLEOTIDE SEQUENCE</scope>
</reference>
<name>A0A381WD49_9ZZZZ</name>
<evidence type="ECO:0000313" key="1">
    <source>
        <dbReference type="EMBL" id="SVA49958.1"/>
    </source>
</evidence>
<dbReference type="PANTHER" id="PTHR35340">
    <property type="entry name" value="PQQ ENZYME REPEAT PROTEIN-RELATED"/>
    <property type="match status" value="1"/>
</dbReference>
<organism evidence="1">
    <name type="scientific">marine metagenome</name>
    <dbReference type="NCBI Taxonomy" id="408172"/>
    <lineage>
        <taxon>unclassified sequences</taxon>
        <taxon>metagenomes</taxon>
        <taxon>ecological metagenomes</taxon>
    </lineage>
</organism>
<dbReference type="Gene3D" id="2.60.120.200">
    <property type="match status" value="1"/>
</dbReference>
<dbReference type="PANTHER" id="PTHR35340:SF5">
    <property type="entry name" value="ASST-DOMAIN-CONTAINING PROTEIN"/>
    <property type="match status" value="1"/>
</dbReference>
<dbReference type="InterPro" id="IPR025975">
    <property type="entry name" value="Polysacc_lyase"/>
</dbReference>
<dbReference type="InterPro" id="IPR053143">
    <property type="entry name" value="Arylsulfate_ST"/>
</dbReference>
<dbReference type="Pfam" id="PF05935">
    <property type="entry name" value="Arylsulfotrans"/>
    <property type="match status" value="1"/>
</dbReference>
<dbReference type="InterPro" id="IPR011047">
    <property type="entry name" value="Quinoprotein_ADH-like_sf"/>
</dbReference>
<accession>A0A381WD49</accession>
<dbReference type="SUPFAM" id="SSF50998">
    <property type="entry name" value="Quinoprotein alcohol dehydrogenase-like"/>
    <property type="match status" value="1"/>
</dbReference>
<protein>
    <submittedName>
        <fullName evidence="1">Uncharacterized protein</fullName>
    </submittedName>
</protein>
<proteinExistence type="predicted"/>
<dbReference type="Pfam" id="PF14099">
    <property type="entry name" value="Polysacc_lyase"/>
    <property type="match status" value="1"/>
</dbReference>
<dbReference type="GO" id="GO:0004062">
    <property type="term" value="F:aryl sulfotransferase activity"/>
    <property type="evidence" value="ECO:0007669"/>
    <property type="project" value="InterPro"/>
</dbReference>
<dbReference type="EMBL" id="UINC01011306">
    <property type="protein sequence ID" value="SVA49958.1"/>
    <property type="molecule type" value="Genomic_DNA"/>
</dbReference>
<gene>
    <name evidence="1" type="ORF">METZ01_LOCUS102812</name>
</gene>
<sequence length="606" mass="67658">MEVIAYVPDKAWTGTTLFADNHRPGRPRIVEVNMLGEIIWEYLIPEDLSQYTNPGFDVESLPGGNVLFVLPMNGVYEVDRDGNTVWSYLDRKVSHDADRLANGNTLVVWGGSDTKDDPQVREISPSGETVWAWYARDQFGDSSYADIERDGWTHTNATTRLSNGNTLISLRNFHLIVEVNPEGTVLNVVGEGRLHDQHDPEILDNGNVLVANHSRNEHFAVELDPETAMAVWTSRSVSMRDAHPLRDADRLPNGNTLLTGSTRIVEMTSTGEVVWELVLKDQTYVGPDAPRLGFYKSERIGTDNYQHAETASPTTTLQTTTTTPATTVAPTTTLPTTAALRFVEPNPTVGTPCGEHMEPTIDGSTLGGDLVQGWGFIHKHPIGFAEHGCLVVSATDGYPTRSGEHALRFEVREGDCNSNENWDDCTTDRSRHELSQYWLPSTESTYHPQYDGDEYWYGWSEYLPADVLKQGDSITFLGQFNSDNAARFYIEDFANGLGFRFNDRNYEFLGQGVLKPNDVVRDTWIDIVMHVIWSTSVDGLIEIYVNGDLTETLTGPNMDGATYASFAFGIYNAFISDCRCEAMPIQVVYYDAVRRGRTFEEVSPSN</sequence>
<dbReference type="AlphaFoldDB" id="A0A381WD49"/>